<dbReference type="AlphaFoldDB" id="A0A093I0M5"/>
<reference evidence="2 3" key="1">
    <citation type="submission" date="2014-04" db="EMBL/GenBank/DDBJ databases">
        <title>Genome evolution of avian class.</title>
        <authorList>
            <person name="Zhang G."/>
            <person name="Li C."/>
        </authorList>
    </citation>
    <scope>NUCLEOTIDE SEQUENCE [LARGE SCALE GENOMIC DNA]</scope>
    <source>
        <strain evidence="2">BGI_N341</strain>
    </source>
</reference>
<proteinExistence type="predicted"/>
<accession>A0A093I0M5</accession>
<organism evidence="2 3">
    <name type="scientific">Tyto alba</name>
    <name type="common">Barn owl</name>
    <dbReference type="NCBI Taxonomy" id="56313"/>
    <lineage>
        <taxon>Eukaryota</taxon>
        <taxon>Metazoa</taxon>
        <taxon>Chordata</taxon>
        <taxon>Craniata</taxon>
        <taxon>Vertebrata</taxon>
        <taxon>Euteleostomi</taxon>
        <taxon>Archelosauria</taxon>
        <taxon>Archosauria</taxon>
        <taxon>Dinosauria</taxon>
        <taxon>Saurischia</taxon>
        <taxon>Theropoda</taxon>
        <taxon>Coelurosauria</taxon>
        <taxon>Aves</taxon>
        <taxon>Neognathae</taxon>
        <taxon>Neoaves</taxon>
        <taxon>Telluraves</taxon>
        <taxon>Strigiformes</taxon>
        <taxon>Tytonidae</taxon>
        <taxon>Tyto</taxon>
    </lineage>
</organism>
<name>A0A093I0M5_TYTAL</name>
<evidence type="ECO:0000313" key="2">
    <source>
        <dbReference type="EMBL" id="KFV60213.1"/>
    </source>
</evidence>
<feature type="non-terminal residue" evidence="2">
    <location>
        <position position="134"/>
    </location>
</feature>
<dbReference type="PANTHER" id="PTHR34833">
    <property type="entry name" value="GENE, 17359-RELATED"/>
    <property type="match status" value="1"/>
</dbReference>
<dbReference type="Pfam" id="PF15123">
    <property type="entry name" value="DUF4562"/>
    <property type="match status" value="1"/>
</dbReference>
<keyword evidence="3" id="KW-1185">Reference proteome</keyword>
<evidence type="ECO:0000256" key="1">
    <source>
        <dbReference type="SAM" id="MobiDB-lite"/>
    </source>
</evidence>
<dbReference type="Proteomes" id="UP000054190">
    <property type="component" value="Unassembled WGS sequence"/>
</dbReference>
<sequence length="134" mass="15010">GPDATRDYRIRKPEHTLYIRATSPAQRVPVIVAPRGSWPPRPSYVSPRRPHYPGEIGWGVRELSFFTWKDLQSGAQTGPIRQAAEDKATHRYQNPWQPAPCLLEQQGRGARARLAWASGSQEGRLHPHSKGAAV</sequence>
<dbReference type="InterPro" id="IPR027814">
    <property type="entry name" value="DUF4562"/>
</dbReference>
<feature type="non-terminal residue" evidence="2">
    <location>
        <position position="1"/>
    </location>
</feature>
<dbReference type="PANTHER" id="PTHR34833:SF1">
    <property type="entry name" value="GENE, 17359-RELATED"/>
    <property type="match status" value="1"/>
</dbReference>
<dbReference type="EMBL" id="KK401559">
    <property type="protein sequence ID" value="KFV60213.1"/>
    <property type="molecule type" value="Genomic_DNA"/>
</dbReference>
<evidence type="ECO:0000313" key="3">
    <source>
        <dbReference type="Proteomes" id="UP000054190"/>
    </source>
</evidence>
<feature type="region of interest" description="Disordered" evidence="1">
    <location>
        <begin position="113"/>
        <end position="134"/>
    </location>
</feature>
<gene>
    <name evidence="2" type="ORF">N341_09568</name>
</gene>
<protein>
    <submittedName>
        <fullName evidence="2">Uncharacterized protein C4orf45</fullName>
    </submittedName>
</protein>